<sequence length="1350" mass="148360">MEMEMEMEKTRGGESEESERRKLILLEKVKECLSQRQDQRREESPLVWAMEVVKCLKSLKMEMPSPDLAEILVSHLCFDNNNASTWKFLQQALSSRLLSPLHVLSLLSSRVIPNRRSQPEAYRLFLELFSRYAFSLDTAVDDACRDKIINSVDAALQLSRTYEVRLSELGQLLVLFFFTVFVGLIDSTFDDMGLQIKSSDIQEGPLGTDNFQDMDMDSRGDYSVERNEHRELLRKKNTIMSMEVLAKLMESRKAVVLLRLVHFNMPEKFHGLLQRLWFSEANKLASSSMKPASQFFERFSASIRNVCDFEYQLNKGQLVRMLTDIRQPNKRLSYCNSESVQSACWAPFDIYLEHIMDGKQLLITSGVSMLTETIMLLQVFNRASWQETFLALWLSALRLVQREHDPLEGPIPHLESRLCILLTIVPLAIANIMDDEAKFCSSSLQGAAKSGFIEIDGHENQVDGKGQTSRKNGLISSLQVLGQFSGLLCPPASVIGAANAAAVKAASFISNSKSARGDSVCGTHSDSDINAGGNLRHLIIEACIARKLIDTSVYYWPGYVSASVISFIDLPPAQKSPWVIFMEGTPFSNSLVNFLLATPAPSLAEIEKLYDIALNGSVEERSAAAKILCGASLSRGWNIQEHVLHYVVKLLSPPKPSTHTGQRNHLIDYMPMLSAILSGASSIDTVHVLSLHGLIPEVAASLMPLCEVFGSLMPTSSNISSKGDEPSIYMVFSSAFLFLLRLWKFYRPPIEQCLTGGGAIGGELTLEYLLLLRNGRIASHNYSAQDEINSNQVQHEYSSDKPEYVDFYPKLRAWYCQNKSCIASPLSGISTGNPVHEVANKILNMIYRKMTKSGSSSGNSSTVTSNSLCGSSPSTAEDPYQRPMLPAWDVLEAIPFVLEAILTACAHGRLSSRDLTTGLRDLIDFLPATLGTIVTYFAAEITRGIWKPVPMNGTDWPSPAAILSAVDSEIKEILAAAGVDFPCGSSGQSPPMLPLPMAALVSLTITFKLNKSHEYIHAVVGPALENCSSGCPWPSIPIIGSLWAQKVRRWHHFIVVSCARSVLKRNKVAVAQLLRSCFSSFLGSLNDSTSLLTNQSSVSRLLGTTIAVPGVSPSLAPGFLYLRSCRTIEDIQYVNGVVIGLVTEYARELATRWTGMDSSRLKSSQASLSHAAAKAREVAILGASLLCLSGGMNLIQELYLETIPTWLLSSKKEKLGEVSAVSRILEGYAMAYMVVLSGSALWGIGPTPPAWALSRRARVVGVHMDFLVRVLEGNISLGCHPATWKAYVSCVVGLVVSFAPAWIQVVKLETLRKLASGLRGWHESELALSLLERGGVAAMGSVAELLNVIS</sequence>
<accession>A0A3N7G3C9</accession>
<evidence type="ECO:0000313" key="3">
    <source>
        <dbReference type="Proteomes" id="UP000006729"/>
    </source>
</evidence>
<dbReference type="PANTHER" id="PTHR33739">
    <property type="entry name" value="OS07G0681500 PROTEIN"/>
    <property type="match status" value="1"/>
</dbReference>
<feature type="compositionally biased region" description="Low complexity" evidence="1">
    <location>
        <begin position="853"/>
        <end position="867"/>
    </location>
</feature>
<name>A0A3N7G3C9_POPTR</name>
<evidence type="ECO:0000256" key="1">
    <source>
        <dbReference type="SAM" id="MobiDB-lite"/>
    </source>
</evidence>
<evidence type="ECO:0008006" key="4">
    <source>
        <dbReference type="Google" id="ProtNLM"/>
    </source>
</evidence>
<keyword evidence="3" id="KW-1185">Reference proteome</keyword>
<evidence type="ECO:0000313" key="2">
    <source>
        <dbReference type="EMBL" id="RQP01710.1"/>
    </source>
</evidence>
<protein>
    <recommendedName>
        <fullName evidence="4">Mediator of RNA polymerase II transcription subunit 33A</fullName>
    </recommendedName>
</protein>
<dbReference type="EMBL" id="CM009305">
    <property type="protein sequence ID" value="RQP01710.1"/>
    <property type="molecule type" value="Genomic_DNA"/>
</dbReference>
<dbReference type="OMA" id="PAWIQEV"/>
<dbReference type="Gramene" id="Potri.016G142500.2.v4.1">
    <property type="protein sequence ID" value="Potri.016G142500.2.v4.1"/>
    <property type="gene ID" value="Potri.016G142500.v4.1"/>
</dbReference>
<reference evidence="2 3" key="1">
    <citation type="journal article" date="2006" name="Science">
        <title>The genome of black cottonwood, Populus trichocarpa (Torr. &amp; Gray).</title>
        <authorList>
            <person name="Tuskan G.A."/>
            <person name="Difazio S."/>
            <person name="Jansson S."/>
            <person name="Bohlmann J."/>
            <person name="Grigoriev I."/>
            <person name="Hellsten U."/>
            <person name="Putnam N."/>
            <person name="Ralph S."/>
            <person name="Rombauts S."/>
            <person name="Salamov A."/>
            <person name="Schein J."/>
            <person name="Sterck L."/>
            <person name="Aerts A."/>
            <person name="Bhalerao R.R."/>
            <person name="Bhalerao R.P."/>
            <person name="Blaudez D."/>
            <person name="Boerjan W."/>
            <person name="Brun A."/>
            <person name="Brunner A."/>
            <person name="Busov V."/>
            <person name="Campbell M."/>
            <person name="Carlson J."/>
            <person name="Chalot M."/>
            <person name="Chapman J."/>
            <person name="Chen G.L."/>
            <person name="Cooper D."/>
            <person name="Coutinho P.M."/>
            <person name="Couturier J."/>
            <person name="Covert S."/>
            <person name="Cronk Q."/>
            <person name="Cunningham R."/>
            <person name="Davis J."/>
            <person name="Degroeve S."/>
            <person name="Dejardin A."/>
            <person name="Depamphilis C."/>
            <person name="Detter J."/>
            <person name="Dirks B."/>
            <person name="Dubchak I."/>
            <person name="Duplessis S."/>
            <person name="Ehlting J."/>
            <person name="Ellis B."/>
            <person name="Gendler K."/>
            <person name="Goodstein D."/>
            <person name="Gribskov M."/>
            <person name="Grimwood J."/>
            <person name="Groover A."/>
            <person name="Gunter L."/>
            <person name="Hamberger B."/>
            <person name="Heinze B."/>
            <person name="Helariutta Y."/>
            <person name="Henrissat B."/>
            <person name="Holligan D."/>
            <person name="Holt R."/>
            <person name="Huang W."/>
            <person name="Islam-Faridi N."/>
            <person name="Jones S."/>
            <person name="Jones-Rhoades M."/>
            <person name="Jorgensen R."/>
            <person name="Joshi C."/>
            <person name="Kangasjarvi J."/>
            <person name="Karlsson J."/>
            <person name="Kelleher C."/>
            <person name="Kirkpatrick R."/>
            <person name="Kirst M."/>
            <person name="Kohler A."/>
            <person name="Kalluri U."/>
            <person name="Larimer F."/>
            <person name="Leebens-Mack J."/>
            <person name="Leple J.C."/>
            <person name="Locascio P."/>
            <person name="Lou Y."/>
            <person name="Lucas S."/>
            <person name="Martin F."/>
            <person name="Montanini B."/>
            <person name="Napoli C."/>
            <person name="Nelson D.R."/>
            <person name="Nelson C."/>
            <person name="Nieminen K."/>
            <person name="Nilsson O."/>
            <person name="Pereda V."/>
            <person name="Peter G."/>
            <person name="Philippe R."/>
            <person name="Pilate G."/>
            <person name="Poliakov A."/>
            <person name="Razumovskaya J."/>
            <person name="Richardson P."/>
            <person name="Rinaldi C."/>
            <person name="Ritland K."/>
            <person name="Rouze P."/>
            <person name="Ryaboy D."/>
            <person name="Schmutz J."/>
            <person name="Schrader J."/>
            <person name="Segerman B."/>
            <person name="Shin H."/>
            <person name="Siddiqui A."/>
            <person name="Sterky F."/>
            <person name="Terry A."/>
            <person name="Tsai C.J."/>
            <person name="Uberbacher E."/>
            <person name="Unneberg P."/>
            <person name="Vahala J."/>
            <person name="Wall K."/>
            <person name="Wessler S."/>
            <person name="Yang G."/>
            <person name="Yin T."/>
            <person name="Douglas C."/>
            <person name="Marra M."/>
            <person name="Sandberg G."/>
            <person name="Van de Peer Y."/>
            <person name="Rokhsar D."/>
        </authorList>
    </citation>
    <scope>NUCLEOTIDE SEQUENCE [LARGE SCALE GENOMIC DNA]</scope>
    <source>
        <strain evidence="3">cv. Nisqually</strain>
    </source>
</reference>
<feature type="region of interest" description="Disordered" evidence="1">
    <location>
        <begin position="853"/>
        <end position="877"/>
    </location>
</feature>
<dbReference type="InterPro" id="IPR039638">
    <property type="entry name" value="MED33A/B"/>
</dbReference>
<dbReference type="GO" id="GO:2000762">
    <property type="term" value="P:regulation of phenylpropanoid metabolic process"/>
    <property type="evidence" value="ECO:0007669"/>
    <property type="project" value="InterPro"/>
</dbReference>
<dbReference type="GO" id="GO:0016592">
    <property type="term" value="C:mediator complex"/>
    <property type="evidence" value="ECO:0007669"/>
    <property type="project" value="InterPro"/>
</dbReference>
<organism evidence="2 3">
    <name type="scientific">Populus trichocarpa</name>
    <name type="common">Western balsam poplar</name>
    <name type="synonym">Populus balsamifera subsp. trichocarpa</name>
    <dbReference type="NCBI Taxonomy" id="3694"/>
    <lineage>
        <taxon>Eukaryota</taxon>
        <taxon>Viridiplantae</taxon>
        <taxon>Streptophyta</taxon>
        <taxon>Embryophyta</taxon>
        <taxon>Tracheophyta</taxon>
        <taxon>Spermatophyta</taxon>
        <taxon>Magnoliopsida</taxon>
        <taxon>eudicotyledons</taxon>
        <taxon>Gunneridae</taxon>
        <taxon>Pentapetalae</taxon>
        <taxon>rosids</taxon>
        <taxon>fabids</taxon>
        <taxon>Malpighiales</taxon>
        <taxon>Salicaceae</taxon>
        <taxon>Saliceae</taxon>
        <taxon>Populus</taxon>
    </lineage>
</organism>
<dbReference type="OrthoDB" id="683212at2759"/>
<gene>
    <name evidence="2" type="ORF">POPTR_016G142500</name>
</gene>
<dbReference type="InParanoid" id="A0A3N7G3C9"/>
<proteinExistence type="predicted"/>
<dbReference type="PANTHER" id="PTHR33739:SF3">
    <property type="entry name" value="OS07G0681500 PROTEIN"/>
    <property type="match status" value="1"/>
</dbReference>
<dbReference type="Proteomes" id="UP000006729">
    <property type="component" value="Chromosome 16"/>
</dbReference>
<dbReference type="STRING" id="3694.A0A3N7G3C9"/>